<proteinExistence type="predicted"/>
<evidence type="ECO:0000313" key="4">
    <source>
        <dbReference type="Proteomes" id="UP001305521"/>
    </source>
</evidence>
<gene>
    <name evidence="3" type="ORF">R9Z33_14785</name>
</gene>
<protein>
    <recommendedName>
        <fullName evidence="5">Lipoprotein</fullName>
    </recommendedName>
</protein>
<sequence>MKKANKFLALIAVAGLAACAPSGPPEDMFPLVDSTGTTVAMVRASVVRNTPPGTAVRANINGMDQLVTLGPRVSAGVSAGQAVIVGTDGTGRPIVEHVGPASGSFAPEGTPVITGTDGQGRPIVTFVQPGQQAPTGTVAGPRGNRRGPAVAPGTLQPGVAPVVNQNIPGTTIGR</sequence>
<evidence type="ECO:0000256" key="2">
    <source>
        <dbReference type="SAM" id="SignalP"/>
    </source>
</evidence>
<accession>A0ABZ0PCW8</accession>
<feature type="signal peptide" evidence="2">
    <location>
        <begin position="1"/>
        <end position="19"/>
    </location>
</feature>
<evidence type="ECO:0008006" key="5">
    <source>
        <dbReference type="Google" id="ProtNLM"/>
    </source>
</evidence>
<dbReference type="PROSITE" id="PS51257">
    <property type="entry name" value="PROKAR_LIPOPROTEIN"/>
    <property type="match status" value="1"/>
</dbReference>
<feature type="region of interest" description="Disordered" evidence="1">
    <location>
        <begin position="131"/>
        <end position="157"/>
    </location>
</feature>
<dbReference type="EMBL" id="CP137852">
    <property type="protein sequence ID" value="WPB83366.1"/>
    <property type="molecule type" value="Genomic_DNA"/>
</dbReference>
<name>A0ABZ0PCW8_9PROT</name>
<evidence type="ECO:0000313" key="3">
    <source>
        <dbReference type="EMBL" id="WPB83366.1"/>
    </source>
</evidence>
<dbReference type="Proteomes" id="UP001305521">
    <property type="component" value="Chromosome"/>
</dbReference>
<dbReference type="RefSeq" id="WP_318647344.1">
    <property type="nucleotide sequence ID" value="NZ_CP137852.1"/>
</dbReference>
<keyword evidence="4" id="KW-1185">Reference proteome</keyword>
<feature type="chain" id="PRO_5045387999" description="Lipoprotein" evidence="2">
    <location>
        <begin position="20"/>
        <end position="174"/>
    </location>
</feature>
<organism evidence="3 4">
    <name type="scientific">Sediminicoccus rosea</name>
    <dbReference type="NCBI Taxonomy" id="1225128"/>
    <lineage>
        <taxon>Bacteria</taxon>
        <taxon>Pseudomonadati</taxon>
        <taxon>Pseudomonadota</taxon>
        <taxon>Alphaproteobacteria</taxon>
        <taxon>Acetobacterales</taxon>
        <taxon>Roseomonadaceae</taxon>
        <taxon>Sediminicoccus</taxon>
    </lineage>
</organism>
<keyword evidence="2" id="KW-0732">Signal</keyword>
<evidence type="ECO:0000256" key="1">
    <source>
        <dbReference type="SAM" id="MobiDB-lite"/>
    </source>
</evidence>
<reference evidence="3 4" key="1">
    <citation type="submission" date="2023-11" db="EMBL/GenBank/DDBJ databases">
        <title>Arctic aerobic anoxygenic photoheterotroph Sediminicoccus rosea KRV36 adapts its photosynthesis to long days of polar summer.</title>
        <authorList>
            <person name="Tomasch J."/>
            <person name="Kopejtka K."/>
            <person name="Bily T."/>
            <person name="Gardiner A.T."/>
            <person name="Gardian Z."/>
            <person name="Shivaramu S."/>
            <person name="Koblizek M."/>
            <person name="Engelhardt F."/>
            <person name="Kaftan D."/>
        </authorList>
    </citation>
    <scope>NUCLEOTIDE SEQUENCE [LARGE SCALE GENOMIC DNA]</scope>
    <source>
        <strain evidence="3 4">R-30</strain>
    </source>
</reference>